<keyword evidence="2" id="KW-1185">Reference proteome</keyword>
<dbReference type="OrthoDB" id="15688at2759"/>
<comment type="caution">
    <text evidence="1">The sequence shown here is derived from an EMBL/GenBank/DDBJ whole genome shotgun (WGS) entry which is preliminary data.</text>
</comment>
<evidence type="ECO:0000313" key="2">
    <source>
        <dbReference type="Proteomes" id="UP000593576"/>
    </source>
</evidence>
<dbReference type="Proteomes" id="UP000593576">
    <property type="component" value="Unassembled WGS sequence"/>
</dbReference>
<protein>
    <submittedName>
        <fullName evidence="1">Uncharacterized protein</fullName>
    </submittedName>
</protein>
<reference evidence="1 2" key="1">
    <citation type="journal article" date="2019" name="Genome Biol. Evol.">
        <title>Insights into the evolution of the New World diploid cottons (Gossypium, subgenus Houzingenia) based on genome sequencing.</title>
        <authorList>
            <person name="Grover C.E."/>
            <person name="Arick M.A. 2nd"/>
            <person name="Thrash A."/>
            <person name="Conover J.L."/>
            <person name="Sanders W.S."/>
            <person name="Peterson D.G."/>
            <person name="Frelichowski J.E."/>
            <person name="Scheffler J.A."/>
            <person name="Scheffler B.E."/>
            <person name="Wendel J.F."/>
        </authorList>
    </citation>
    <scope>NUCLEOTIDE SEQUENCE [LARGE SCALE GENOMIC DNA]</scope>
    <source>
        <strain evidence="1">1</strain>
        <tissue evidence="1">Leaf</tissue>
    </source>
</reference>
<dbReference type="EMBL" id="JABFAF010000006">
    <property type="protein sequence ID" value="MBA0856909.1"/>
    <property type="molecule type" value="Genomic_DNA"/>
</dbReference>
<organism evidence="1 2">
    <name type="scientific">Gossypium schwendimanii</name>
    <name type="common">Cotton</name>
    <dbReference type="NCBI Taxonomy" id="34291"/>
    <lineage>
        <taxon>Eukaryota</taxon>
        <taxon>Viridiplantae</taxon>
        <taxon>Streptophyta</taxon>
        <taxon>Embryophyta</taxon>
        <taxon>Tracheophyta</taxon>
        <taxon>Spermatophyta</taxon>
        <taxon>Magnoliopsida</taxon>
        <taxon>eudicotyledons</taxon>
        <taxon>Gunneridae</taxon>
        <taxon>Pentapetalae</taxon>
        <taxon>rosids</taxon>
        <taxon>malvids</taxon>
        <taxon>Malvales</taxon>
        <taxon>Malvaceae</taxon>
        <taxon>Malvoideae</taxon>
        <taxon>Gossypium</taxon>
    </lineage>
</organism>
<proteinExistence type="predicted"/>
<name>A0A7J9LEV0_GOSSC</name>
<accession>A0A7J9LEV0</accession>
<evidence type="ECO:0000313" key="1">
    <source>
        <dbReference type="EMBL" id="MBA0856909.1"/>
    </source>
</evidence>
<dbReference type="AlphaFoldDB" id="A0A7J9LEV0"/>
<sequence>MDGAELLTQTINVDWAFSNGPSVGAFKRKNMRFVSIYMLLDFH</sequence>
<gene>
    <name evidence="1" type="ORF">Goshw_004714</name>
</gene>